<dbReference type="HOGENOM" id="CLU_1252602_0_0_1"/>
<dbReference type="InterPro" id="IPR012942">
    <property type="entry name" value="SRR1-like"/>
</dbReference>
<dbReference type="AlphaFoldDB" id="F0W3X6"/>
<evidence type="ECO:0000256" key="1">
    <source>
        <dbReference type="ARBA" id="ARBA00009856"/>
    </source>
</evidence>
<dbReference type="PANTHER" id="PTHR28626">
    <property type="entry name" value="SRR1-LIKE PROTEIN"/>
    <property type="match status" value="1"/>
</dbReference>
<dbReference type="PANTHER" id="PTHR28626:SF3">
    <property type="entry name" value="SRR1-LIKE PROTEIN"/>
    <property type="match status" value="1"/>
</dbReference>
<keyword evidence="3" id="KW-0808">Transferase</keyword>
<protein>
    <submittedName>
        <fullName evidence="3">Protein kinase putative</fullName>
    </submittedName>
</protein>
<comment type="similarity">
    <text evidence="1">Belongs to the SRR1 family.</text>
</comment>
<sequence>MCYGLGSFCTNSNAVKQLALSINVYEELRSRLGEGCIRSLNIYDPAMTETDEEIARDSGMNVLKVNERGFHKAECSTIFIMPHCGRQLYHNALVANLACCYLDNIVIVGNSFQTYNISIMKSIERRQSAIIAMLPYTSETSLNFDVPKTDPHYFQYESAFSDLRYAGFAHLFQCELSGLNFVSSVHTFSKVSMETALEDPAVQCILENSLPDASDDEVLTH</sequence>
<name>F0W3X6_9STRA</name>
<organism evidence="3">
    <name type="scientific">Albugo laibachii Nc14</name>
    <dbReference type="NCBI Taxonomy" id="890382"/>
    <lineage>
        <taxon>Eukaryota</taxon>
        <taxon>Sar</taxon>
        <taxon>Stramenopiles</taxon>
        <taxon>Oomycota</taxon>
        <taxon>Peronosporomycetes</taxon>
        <taxon>Albuginales</taxon>
        <taxon>Albuginaceae</taxon>
        <taxon>Albugo</taxon>
    </lineage>
</organism>
<dbReference type="InterPro" id="IPR040044">
    <property type="entry name" value="SRR1L"/>
</dbReference>
<proteinExistence type="inferred from homology"/>
<gene>
    <name evidence="3" type="primary">AlNc14C15G1677</name>
    <name evidence="3" type="ORF">ALNC14_019140</name>
</gene>
<dbReference type="GO" id="GO:0005634">
    <property type="term" value="C:nucleus"/>
    <property type="evidence" value="ECO:0007669"/>
    <property type="project" value="TreeGrafter"/>
</dbReference>
<evidence type="ECO:0000259" key="2">
    <source>
        <dbReference type="Pfam" id="PF07985"/>
    </source>
</evidence>
<accession>F0W3X6</accession>
<dbReference type="EMBL" id="FR824060">
    <property type="protein sequence ID" value="CCA15771.1"/>
    <property type="molecule type" value="Genomic_DNA"/>
</dbReference>
<keyword evidence="3" id="KW-0418">Kinase</keyword>
<feature type="domain" description="SRR1-like" evidence="2">
    <location>
        <begin position="2"/>
        <end position="164"/>
    </location>
</feature>
<evidence type="ECO:0000313" key="3">
    <source>
        <dbReference type="EMBL" id="CCA15771.1"/>
    </source>
</evidence>
<reference evidence="3" key="2">
    <citation type="submission" date="2011-02" db="EMBL/GenBank/DDBJ databases">
        <authorList>
            <person name="MacLean D."/>
        </authorList>
    </citation>
    <scope>NUCLEOTIDE SEQUENCE</scope>
</reference>
<dbReference type="Pfam" id="PF07985">
    <property type="entry name" value="SRR1"/>
    <property type="match status" value="1"/>
</dbReference>
<reference evidence="3" key="1">
    <citation type="journal article" date="2011" name="PLoS Biol.">
        <title>Gene gain and loss during evolution of obligate parasitism in the white rust pathogen of Arabidopsis thaliana.</title>
        <authorList>
            <person name="Kemen E."/>
            <person name="Gardiner A."/>
            <person name="Schultz-Larsen T."/>
            <person name="Kemen A.C."/>
            <person name="Balmuth A.L."/>
            <person name="Robert-Seilaniantz A."/>
            <person name="Bailey K."/>
            <person name="Holub E."/>
            <person name="Studholme D.J."/>
            <person name="Maclean D."/>
            <person name="Jones J.D."/>
        </authorList>
    </citation>
    <scope>NUCLEOTIDE SEQUENCE</scope>
</reference>
<dbReference type="GO" id="GO:0005737">
    <property type="term" value="C:cytoplasm"/>
    <property type="evidence" value="ECO:0007669"/>
    <property type="project" value="TreeGrafter"/>
</dbReference>
<dbReference type="GO" id="GO:0016301">
    <property type="term" value="F:kinase activity"/>
    <property type="evidence" value="ECO:0007669"/>
    <property type="project" value="UniProtKB-KW"/>
</dbReference>